<dbReference type="EMBL" id="ATLV01021323">
    <property type="status" value="NOT_ANNOTATED_CDS"/>
    <property type="molecule type" value="Genomic_DNA"/>
</dbReference>
<name>A0A084W7Y5_ANOSI</name>
<evidence type="ECO:0000313" key="1">
    <source>
        <dbReference type="EMBL" id="KFB46329.1"/>
    </source>
</evidence>
<evidence type="ECO:0000313" key="2">
    <source>
        <dbReference type="EnsemblMetazoa" id="ASIC014321-PA"/>
    </source>
</evidence>
<reference evidence="1 3" key="1">
    <citation type="journal article" date="2014" name="BMC Genomics">
        <title>Genome sequence of Anopheles sinensis provides insight into genetics basis of mosquito competence for malaria parasites.</title>
        <authorList>
            <person name="Zhou D."/>
            <person name="Zhang D."/>
            <person name="Ding G."/>
            <person name="Shi L."/>
            <person name="Hou Q."/>
            <person name="Ye Y."/>
            <person name="Xu Y."/>
            <person name="Zhou H."/>
            <person name="Xiong C."/>
            <person name="Li S."/>
            <person name="Yu J."/>
            <person name="Hong S."/>
            <person name="Yu X."/>
            <person name="Zou P."/>
            <person name="Chen C."/>
            <person name="Chang X."/>
            <person name="Wang W."/>
            <person name="Lv Y."/>
            <person name="Sun Y."/>
            <person name="Ma L."/>
            <person name="Shen B."/>
            <person name="Zhu C."/>
        </authorList>
    </citation>
    <scope>NUCLEOTIDE SEQUENCE [LARGE SCALE GENOMIC DNA]</scope>
</reference>
<dbReference type="EMBL" id="KE525316">
    <property type="protein sequence ID" value="KFB46329.1"/>
    <property type="molecule type" value="Genomic_DNA"/>
</dbReference>
<organism evidence="1">
    <name type="scientific">Anopheles sinensis</name>
    <name type="common">Mosquito</name>
    <dbReference type="NCBI Taxonomy" id="74873"/>
    <lineage>
        <taxon>Eukaryota</taxon>
        <taxon>Metazoa</taxon>
        <taxon>Ecdysozoa</taxon>
        <taxon>Arthropoda</taxon>
        <taxon>Hexapoda</taxon>
        <taxon>Insecta</taxon>
        <taxon>Pterygota</taxon>
        <taxon>Neoptera</taxon>
        <taxon>Endopterygota</taxon>
        <taxon>Diptera</taxon>
        <taxon>Nematocera</taxon>
        <taxon>Culicoidea</taxon>
        <taxon>Culicidae</taxon>
        <taxon>Anophelinae</taxon>
        <taxon>Anopheles</taxon>
    </lineage>
</organism>
<dbReference type="EnsemblMetazoa" id="ASIC014321-RA">
    <property type="protein sequence ID" value="ASIC014321-PA"/>
    <property type="gene ID" value="ASIC014321"/>
</dbReference>
<dbReference type="Proteomes" id="UP000030765">
    <property type="component" value="Unassembled WGS sequence"/>
</dbReference>
<dbReference type="AlphaFoldDB" id="A0A084W7Y5"/>
<proteinExistence type="predicted"/>
<evidence type="ECO:0000313" key="3">
    <source>
        <dbReference type="Proteomes" id="UP000030765"/>
    </source>
</evidence>
<sequence length="98" mass="10926">MSPAKHALWRVSASAGWRTDVMHETERLRRSASCDKAAHHRAIVTLRSPSPRRGPRRSIWRILGRVPPFINPIRAKRVRNGIAVCTGGGNTDSAGKRH</sequence>
<dbReference type="VEuPathDB" id="VectorBase:ASIC014321"/>
<reference evidence="2" key="2">
    <citation type="submission" date="2020-05" db="UniProtKB">
        <authorList>
            <consortium name="EnsemblMetazoa"/>
        </authorList>
    </citation>
    <scope>IDENTIFICATION</scope>
</reference>
<protein>
    <submittedName>
        <fullName evidence="1 2">IQ domain-containing protein F2</fullName>
    </submittedName>
</protein>
<accession>A0A084W7Y5</accession>
<keyword evidence="3" id="KW-1185">Reference proteome</keyword>
<gene>
    <name evidence="1" type="ORF">ZHAS_00014321</name>
</gene>